<dbReference type="Proteomes" id="UP001553843">
    <property type="component" value="Unassembled WGS sequence"/>
</dbReference>
<protein>
    <submittedName>
        <fullName evidence="3">RNaseH domain-containing protein</fullName>
    </submittedName>
</protein>
<organism evidence="3 4">
    <name type="scientific">Streptomyces huasconensis</name>
    <dbReference type="NCBI Taxonomy" id="1854574"/>
    <lineage>
        <taxon>Bacteria</taxon>
        <taxon>Bacillati</taxon>
        <taxon>Actinomycetota</taxon>
        <taxon>Actinomycetes</taxon>
        <taxon>Kitasatosporales</taxon>
        <taxon>Streptomycetaceae</taxon>
        <taxon>Streptomyces</taxon>
    </lineage>
</organism>
<dbReference type="EMBL" id="JBEYRS010000012">
    <property type="protein sequence ID" value="MEW2365683.1"/>
    <property type="molecule type" value="Genomic_DNA"/>
</dbReference>
<accession>A0ABV3M1V5</accession>
<dbReference type="Pfam" id="PF13032">
    <property type="entry name" value="RNaseH_pPIWI_RE"/>
    <property type="match status" value="1"/>
</dbReference>
<evidence type="ECO:0000259" key="2">
    <source>
        <dbReference type="Pfam" id="PF13032"/>
    </source>
</evidence>
<gene>
    <name evidence="3" type="ORF">AB0887_27500</name>
</gene>
<evidence type="ECO:0000256" key="1">
    <source>
        <dbReference type="SAM" id="MobiDB-lite"/>
    </source>
</evidence>
<keyword evidence="4" id="KW-1185">Reference proteome</keyword>
<evidence type="ECO:0000313" key="4">
    <source>
        <dbReference type="Proteomes" id="UP001553843"/>
    </source>
</evidence>
<feature type="compositionally biased region" description="Basic and acidic residues" evidence="1">
    <location>
        <begin position="1"/>
        <end position="23"/>
    </location>
</feature>
<comment type="caution">
    <text evidence="3">The sequence shown here is derived from an EMBL/GenBank/DDBJ whole genome shotgun (WGS) entry which is preliminary data.</text>
</comment>
<dbReference type="InterPro" id="IPR024996">
    <property type="entry name" value="RNaseH_pPIWI_RE"/>
</dbReference>
<evidence type="ECO:0000313" key="3">
    <source>
        <dbReference type="EMBL" id="MEW2365683.1"/>
    </source>
</evidence>
<name>A0ABV3M1V5_9ACTN</name>
<proteinExistence type="predicted"/>
<feature type="domain" description="pPIWI-RE RNaseH" evidence="2">
    <location>
        <begin position="6"/>
        <end position="62"/>
    </location>
</feature>
<feature type="region of interest" description="Disordered" evidence="1">
    <location>
        <begin position="1"/>
        <end position="30"/>
    </location>
</feature>
<sequence>MEARWRADPGKASKNADKRKENELNAPWHSMTTREITSMHARDGYDREILAVAAARLCHQALS</sequence>
<reference evidence="3 4" key="1">
    <citation type="submission" date="2024-06" db="EMBL/GenBank/DDBJ databases">
        <title>The Natural Products Discovery Center: Release of the First 8490 Sequenced Strains for Exploring Actinobacteria Biosynthetic Diversity.</title>
        <authorList>
            <person name="Kalkreuter E."/>
            <person name="Kautsar S.A."/>
            <person name="Yang D."/>
            <person name="Bader C.D."/>
            <person name="Teijaro C.N."/>
            <person name="Fluegel L."/>
            <person name="Davis C.M."/>
            <person name="Simpson J.R."/>
            <person name="Lauterbach L."/>
            <person name="Steele A.D."/>
            <person name="Gui C."/>
            <person name="Meng S."/>
            <person name="Li G."/>
            <person name="Viehrig K."/>
            <person name="Ye F."/>
            <person name="Su P."/>
            <person name="Kiefer A.F."/>
            <person name="Nichols A."/>
            <person name="Cepeda A.J."/>
            <person name="Yan W."/>
            <person name="Fan B."/>
            <person name="Jiang Y."/>
            <person name="Adhikari A."/>
            <person name="Zheng C.-J."/>
            <person name="Schuster L."/>
            <person name="Cowan T.M."/>
            <person name="Smanski M.J."/>
            <person name="Chevrette M.G."/>
            <person name="De Carvalho L.P.S."/>
            <person name="Shen B."/>
        </authorList>
    </citation>
    <scope>NUCLEOTIDE SEQUENCE [LARGE SCALE GENOMIC DNA]</scope>
    <source>
        <strain evidence="3 4">NPDC047833</strain>
    </source>
</reference>